<proteinExistence type="predicted"/>
<keyword evidence="2" id="KW-1185">Reference proteome</keyword>
<evidence type="ECO:0000313" key="1">
    <source>
        <dbReference type="EMBL" id="KYN42130.1"/>
    </source>
</evidence>
<dbReference type="AlphaFoldDB" id="A0A195FNJ6"/>
<dbReference type="Proteomes" id="UP000078541">
    <property type="component" value="Unassembled WGS sequence"/>
</dbReference>
<accession>A0A195FNJ6</accession>
<organism evidence="1 2">
    <name type="scientific">Trachymyrmex septentrionalis</name>
    <dbReference type="NCBI Taxonomy" id="34720"/>
    <lineage>
        <taxon>Eukaryota</taxon>
        <taxon>Metazoa</taxon>
        <taxon>Ecdysozoa</taxon>
        <taxon>Arthropoda</taxon>
        <taxon>Hexapoda</taxon>
        <taxon>Insecta</taxon>
        <taxon>Pterygota</taxon>
        <taxon>Neoptera</taxon>
        <taxon>Endopterygota</taxon>
        <taxon>Hymenoptera</taxon>
        <taxon>Apocrita</taxon>
        <taxon>Aculeata</taxon>
        <taxon>Formicoidea</taxon>
        <taxon>Formicidae</taxon>
        <taxon>Myrmicinae</taxon>
        <taxon>Trachymyrmex</taxon>
    </lineage>
</organism>
<protein>
    <submittedName>
        <fullName evidence="1">Uncharacterized protein</fullName>
    </submittedName>
</protein>
<name>A0A195FNJ6_9HYME</name>
<sequence length="111" mass="12675">MFHFKKNKRGHATHEGRDRVFHLKEGCGETRSTFHERNRFTEIIEYLRTNLAPVIEHILLNASLFAFCSRAILAKSKSIIDTIWISGLSYASDVQMNLVILVSDNDHDSSG</sequence>
<reference evidence="1 2" key="1">
    <citation type="submission" date="2016-03" db="EMBL/GenBank/DDBJ databases">
        <title>Trachymyrmex septentrionalis WGS genome.</title>
        <authorList>
            <person name="Nygaard S."/>
            <person name="Hu H."/>
            <person name="Boomsma J."/>
            <person name="Zhang G."/>
        </authorList>
    </citation>
    <scope>NUCLEOTIDE SEQUENCE [LARGE SCALE GENOMIC DNA]</scope>
    <source>
        <strain evidence="1">Tsep2-gDNA-1</strain>
        <tissue evidence="1">Whole body</tissue>
    </source>
</reference>
<evidence type="ECO:0000313" key="2">
    <source>
        <dbReference type="Proteomes" id="UP000078541"/>
    </source>
</evidence>
<dbReference type="EMBL" id="KQ981382">
    <property type="protein sequence ID" value="KYN42130.1"/>
    <property type="molecule type" value="Genomic_DNA"/>
</dbReference>
<gene>
    <name evidence="1" type="ORF">ALC56_03268</name>
</gene>